<dbReference type="InterPro" id="IPR050902">
    <property type="entry name" value="ABC_Transporter_SBP"/>
</dbReference>
<reference evidence="2 3" key="1">
    <citation type="submission" date="2018-09" db="EMBL/GenBank/DDBJ databases">
        <title>Roseovarius spongiae sp. nov., isolated from a marine sponge.</title>
        <authorList>
            <person name="Zhuang L."/>
            <person name="Luo L."/>
        </authorList>
    </citation>
    <scope>NUCLEOTIDE SEQUENCE [LARGE SCALE GENOMIC DNA]</scope>
    <source>
        <strain evidence="2 3">HN-E21</strain>
    </source>
</reference>
<dbReference type="AlphaFoldDB" id="A0A3A8AW04"/>
<evidence type="ECO:0000313" key="2">
    <source>
        <dbReference type="EMBL" id="RKF13592.1"/>
    </source>
</evidence>
<dbReference type="PROSITE" id="PS50983">
    <property type="entry name" value="FE_B12_PBP"/>
    <property type="match status" value="1"/>
</dbReference>
<feature type="domain" description="Fe/B12 periplasmic-binding" evidence="1">
    <location>
        <begin position="37"/>
        <end position="284"/>
    </location>
</feature>
<accession>A0A3A8AW04</accession>
<dbReference type="SUPFAM" id="SSF53807">
    <property type="entry name" value="Helical backbone' metal receptor"/>
    <property type="match status" value="1"/>
</dbReference>
<gene>
    <name evidence="2" type="ORF">D6850_15020</name>
</gene>
<proteinExistence type="predicted"/>
<evidence type="ECO:0000313" key="3">
    <source>
        <dbReference type="Proteomes" id="UP000281128"/>
    </source>
</evidence>
<dbReference type="InterPro" id="IPR002491">
    <property type="entry name" value="ABC_transptr_periplasmic_BD"/>
</dbReference>
<evidence type="ECO:0000259" key="1">
    <source>
        <dbReference type="PROSITE" id="PS50983"/>
    </source>
</evidence>
<protein>
    <submittedName>
        <fullName evidence="2">ABC transporter substrate-binding protein</fullName>
    </submittedName>
</protein>
<sequence>MSDFVRSSERIRRIIARAILAGAVIIGAAARAEAPARVVSINLCTDQLAMLIAGEGQLLSVSHIARDRRVSAMADLAAGLDVNYGRAEEIYMLRPDLVLAQEYSPRATLAMLRRLGIPVVTLPDAATFGDVRANMAEMGRLLGREDAAAALIAEYDARLAALRDEAAERPRAVLYQASGYTSGGDTLAGRILIAAGFANAAAAADYGTGAKIPLEVLAMLAPDLVLTSEPYPGASRSEEMLRHPVVAALREGRRAAMTDHDWICGTPFVLRAVEHLAATRAAMTGTSE</sequence>
<comment type="caution">
    <text evidence="2">The sequence shown here is derived from an EMBL/GenBank/DDBJ whole genome shotgun (WGS) entry which is preliminary data.</text>
</comment>
<dbReference type="GO" id="GO:0071281">
    <property type="term" value="P:cellular response to iron ion"/>
    <property type="evidence" value="ECO:0007669"/>
    <property type="project" value="TreeGrafter"/>
</dbReference>
<organism evidence="2 3">
    <name type="scientific">Roseovarius spongiae</name>
    <dbReference type="NCBI Taxonomy" id="2320272"/>
    <lineage>
        <taxon>Bacteria</taxon>
        <taxon>Pseudomonadati</taxon>
        <taxon>Pseudomonadota</taxon>
        <taxon>Alphaproteobacteria</taxon>
        <taxon>Rhodobacterales</taxon>
        <taxon>Roseobacteraceae</taxon>
        <taxon>Roseovarius</taxon>
    </lineage>
</organism>
<name>A0A3A8AW04_9RHOB</name>
<dbReference type="Proteomes" id="UP000281128">
    <property type="component" value="Unassembled WGS sequence"/>
</dbReference>
<keyword evidence="3" id="KW-1185">Reference proteome</keyword>
<dbReference type="OrthoDB" id="1632039at2"/>
<dbReference type="PANTHER" id="PTHR30535:SF34">
    <property type="entry name" value="MOLYBDATE-BINDING PROTEIN MOLA"/>
    <property type="match status" value="1"/>
</dbReference>
<dbReference type="EMBL" id="RAPE01000004">
    <property type="protein sequence ID" value="RKF13592.1"/>
    <property type="molecule type" value="Genomic_DNA"/>
</dbReference>
<dbReference type="Gene3D" id="3.40.50.1980">
    <property type="entry name" value="Nitrogenase molybdenum iron protein domain"/>
    <property type="match status" value="2"/>
</dbReference>
<dbReference type="Pfam" id="PF01497">
    <property type="entry name" value="Peripla_BP_2"/>
    <property type="match status" value="1"/>
</dbReference>
<dbReference type="PANTHER" id="PTHR30535">
    <property type="entry name" value="VITAMIN B12-BINDING PROTEIN"/>
    <property type="match status" value="1"/>
</dbReference>